<dbReference type="RefSeq" id="WP_025798041.1">
    <property type="nucleotide sequence ID" value="NZ_CP009706.1"/>
</dbReference>
<keyword evidence="9 11" id="KW-0902">Two-component regulatory system</keyword>
<reference evidence="15 16" key="1">
    <citation type="journal article" date="2014" name="Gut Pathog.">
        <title>Gene clusters of Hafnia alvei strain FB1 important in survival and pathogenesis: a draft genome perspective.</title>
        <authorList>
            <person name="Tan J.Y."/>
            <person name="Yin W.F."/>
            <person name="Chan K.G."/>
        </authorList>
    </citation>
    <scope>NUCLEOTIDE SEQUENCE [LARGE SCALE GENOMIC DNA]</scope>
    <source>
        <strain evidence="15 16">FB1</strain>
    </source>
</reference>
<evidence type="ECO:0000256" key="3">
    <source>
        <dbReference type="ARBA" id="ARBA00022553"/>
    </source>
</evidence>
<proteinExistence type="inferred from homology"/>
<dbReference type="SUPFAM" id="SSF55874">
    <property type="entry name" value="ATPase domain of HSP90 chaperone/DNA topoisomerase II/histidine kinase"/>
    <property type="match status" value="1"/>
</dbReference>
<keyword evidence="4 11" id="KW-0808">Transferase</keyword>
<evidence type="ECO:0000256" key="8">
    <source>
        <dbReference type="ARBA" id="ARBA00022989"/>
    </source>
</evidence>
<feature type="modified residue" description="Phosphohistidine" evidence="11 12">
    <location>
        <position position="845"/>
    </location>
</feature>
<dbReference type="GO" id="GO:0005524">
    <property type="term" value="F:ATP binding"/>
    <property type="evidence" value="ECO:0007669"/>
    <property type="project" value="UniProtKB-UniRule"/>
</dbReference>
<feature type="transmembrane region" description="Helical" evidence="11">
    <location>
        <begin position="21"/>
        <end position="41"/>
    </location>
</feature>
<keyword evidence="15" id="KW-0489">Methyltransferase</keyword>
<dbReference type="InterPro" id="IPR036097">
    <property type="entry name" value="HisK_dim/P_sf"/>
</dbReference>
<dbReference type="InterPro" id="IPR038616">
    <property type="entry name" value="RcsD_ABL_sf"/>
</dbReference>
<dbReference type="GO" id="GO:0032259">
    <property type="term" value="P:methylation"/>
    <property type="evidence" value="ECO:0007669"/>
    <property type="project" value="UniProtKB-KW"/>
</dbReference>
<evidence type="ECO:0000256" key="10">
    <source>
        <dbReference type="ARBA" id="ARBA00023136"/>
    </source>
</evidence>
<dbReference type="InterPro" id="IPR003594">
    <property type="entry name" value="HATPase_dom"/>
</dbReference>
<dbReference type="GO" id="GO:0008168">
    <property type="term" value="F:methyltransferase activity"/>
    <property type="evidence" value="ECO:0007669"/>
    <property type="project" value="UniProtKB-KW"/>
</dbReference>
<dbReference type="Gene3D" id="3.30.565.10">
    <property type="entry name" value="Histidine kinase-like ATPase, C-terminal domain"/>
    <property type="match status" value="1"/>
</dbReference>
<dbReference type="GO" id="GO:0009927">
    <property type="term" value="F:histidine phosphotransfer kinase activity"/>
    <property type="evidence" value="ECO:0007669"/>
    <property type="project" value="InterPro"/>
</dbReference>
<comment type="PTM">
    <text evidence="11">Phosphorylated by RcsC.</text>
</comment>
<dbReference type="PROSITE" id="PS50109">
    <property type="entry name" value="HIS_KIN"/>
    <property type="match status" value="1"/>
</dbReference>
<feature type="domain" description="Histidine kinase" evidence="13">
    <location>
        <begin position="461"/>
        <end position="676"/>
    </location>
</feature>
<evidence type="ECO:0000259" key="14">
    <source>
        <dbReference type="PROSITE" id="PS50894"/>
    </source>
</evidence>
<keyword evidence="16" id="KW-1185">Reference proteome</keyword>
<dbReference type="eggNOG" id="COG2198">
    <property type="taxonomic scope" value="Bacteria"/>
</dbReference>
<evidence type="ECO:0000313" key="15">
    <source>
        <dbReference type="EMBL" id="AIU73444.1"/>
    </source>
</evidence>
<keyword evidence="7 11" id="KW-0067">ATP-binding</keyword>
<dbReference type="InterPro" id="IPR032306">
    <property type="entry name" value="RcsD_ABL"/>
</dbReference>
<name>A0A097R3Z6_HAFAL</name>
<evidence type="ECO:0000259" key="13">
    <source>
        <dbReference type="PROSITE" id="PS50109"/>
    </source>
</evidence>
<feature type="domain" description="HPt" evidence="14">
    <location>
        <begin position="806"/>
        <end position="901"/>
    </location>
</feature>
<dbReference type="Gene3D" id="3.40.50.11620">
    <property type="entry name" value="Phosphotransferase RcsD, RcsD-ABL domain"/>
    <property type="match status" value="1"/>
</dbReference>
<gene>
    <name evidence="11" type="primary">rcsD</name>
    <name evidence="15" type="ORF">AT03_14320</name>
</gene>
<keyword evidence="10 11" id="KW-0472">Membrane</keyword>
<comment type="subcellular location">
    <subcellularLocation>
        <location evidence="11">Cell inner membrane</location>
        <topology evidence="11">Multi-pass membrane protein</topology>
    </subcellularLocation>
    <subcellularLocation>
        <location evidence="2">Endomembrane system</location>
        <topology evidence="2">Multi-pass membrane protein</topology>
    </subcellularLocation>
</comment>
<dbReference type="Proteomes" id="UP000029986">
    <property type="component" value="Chromosome"/>
</dbReference>
<dbReference type="PANTHER" id="PTHR43047">
    <property type="entry name" value="TWO-COMPONENT HISTIDINE PROTEIN KINASE"/>
    <property type="match status" value="1"/>
</dbReference>
<evidence type="ECO:0000256" key="4">
    <source>
        <dbReference type="ARBA" id="ARBA00022679"/>
    </source>
</evidence>
<evidence type="ECO:0000256" key="6">
    <source>
        <dbReference type="ARBA" id="ARBA00022777"/>
    </source>
</evidence>
<evidence type="ECO:0000256" key="12">
    <source>
        <dbReference type="PROSITE-ProRule" id="PRU00110"/>
    </source>
</evidence>
<sequence length="901" mass="102609">MLSSKESSNSTDASLSGITRSYMLFIFLLVLANLLYGYNYVNAYINSKQTMLATVADQLQKRIETYRFVTYQVYDNLSASNSVQLPSPVNEVRLRPDIYLLEKSRHKTDALIFGQHDASTSDLALRMSNYLDILWGAETETYSMYYLNGQDNSLILVSTMPMKDLSARYKEGYLGNVVESRKTEMLQQSNSLDEREGFSGLRKFRFLNSYYFTLRTTFNNPGHLATVVAFDLPVGDILPRDLPVQRFLITENPESPSELMSREELPEAFSTLRWPWLTISAPLYNTPLKIDFNIPMTTLTVDMLRNNFWLVLINLLVLVLSFTGFYFVRHQYIRPGKRMAAQLSAQQEMNQEIITHLPIGLLIYRFDTDTVVASNKIADHLLPHLSLSKIASMAQEHQGRIQATVNNEMYEIQMVRSQQNIKSALFLMRDLDKEMMVSKKLKQAQSEYEKNLTARKIMTTNLSRELNAPMSNIQQLVADIQNNKDDPRLLDLLLGETRHAQALIDEITLLTEIENRDWRPVTETFNLNKRIDELLKRSLPELRRKGLTLINHTDIDPDKEFIGDIRSLEQVLSMLLHYSIITTVYGKITLKVTQKPESPDHICFELSDTGTGVSNKEINGLRYPNLGEPQSDRFARGSGMTYYLCAQLCKRMSGRLDIQSKDDIGTRYSFSCIMHPVEHPEEESEKLLDGITAYLQITSDEIRSLIMHKLAAFGAASIIADGRDANEEYDITLTDAPENAEDYTLLLVSDIDGFEEYAPHRIKANFNLTEPLIDAILLLIEQQIAVTESPIDAEYAENADPSSDSSPFKSKDYFSLFMETVPEDVQKLYTEAEQSDLSPLSLTAHRLKGVFAMLNIPTGKTLCEQLELAIKESDVTNIKILISQIDTFVSRLLLLGSQQHE</sequence>
<evidence type="ECO:0000256" key="9">
    <source>
        <dbReference type="ARBA" id="ARBA00023012"/>
    </source>
</evidence>
<accession>A0A097R3Z6</accession>
<comment type="similarity">
    <text evidence="11">Belongs to the RcsD family.</text>
</comment>
<dbReference type="InterPro" id="IPR036890">
    <property type="entry name" value="HATPase_C_sf"/>
</dbReference>
<dbReference type="Pfam" id="PF16359">
    <property type="entry name" value="RcsD_ABL"/>
    <property type="match status" value="1"/>
</dbReference>
<dbReference type="Gene3D" id="1.10.287.130">
    <property type="match status" value="1"/>
</dbReference>
<dbReference type="PATRIC" id="fig|1453496.5.peg.2922"/>
<dbReference type="HOGENOM" id="CLU_009611_0_0_6"/>
<evidence type="ECO:0000256" key="7">
    <source>
        <dbReference type="ARBA" id="ARBA00022840"/>
    </source>
</evidence>
<dbReference type="InterPro" id="IPR008207">
    <property type="entry name" value="Sig_transdc_His_kin_Hpt_dom"/>
</dbReference>
<dbReference type="PROSITE" id="PS50894">
    <property type="entry name" value="HPT"/>
    <property type="match status" value="1"/>
</dbReference>
<dbReference type="CDD" id="cd00088">
    <property type="entry name" value="HPT"/>
    <property type="match status" value="1"/>
</dbReference>
<dbReference type="SUPFAM" id="SSF47226">
    <property type="entry name" value="Histidine-containing phosphotransfer domain, HPT domain"/>
    <property type="match status" value="1"/>
</dbReference>
<evidence type="ECO:0000256" key="2">
    <source>
        <dbReference type="ARBA" id="ARBA00004127"/>
    </source>
</evidence>
<dbReference type="PANTHER" id="PTHR43047:SF72">
    <property type="entry name" value="OSMOSENSING HISTIDINE PROTEIN KINASE SLN1"/>
    <property type="match status" value="1"/>
</dbReference>
<keyword evidence="8 11" id="KW-1133">Transmembrane helix</keyword>
<keyword evidence="5 11" id="KW-0812">Transmembrane</keyword>
<evidence type="ECO:0000256" key="5">
    <source>
        <dbReference type="ARBA" id="ARBA00022692"/>
    </source>
</evidence>
<comment type="function">
    <text evidence="11">Component of the Rcs signaling system, which controls transcription of numerous genes. RcsD is a phosphotransfer intermediate between the sensor kinase RcsC and the response regulator RcsB. It acquires a phosphoryl group from RcsC and transfers it to RcsB.</text>
</comment>
<dbReference type="Pfam" id="PF01627">
    <property type="entry name" value="Hpt"/>
    <property type="match status" value="1"/>
</dbReference>
<dbReference type="NCBIfam" id="NF007907">
    <property type="entry name" value="PRK10618.1"/>
    <property type="match status" value="1"/>
</dbReference>
<comment type="catalytic activity">
    <reaction evidence="1">
        <text>ATP + protein L-histidine = ADP + protein N-phospho-L-histidine.</text>
        <dbReference type="EC" id="2.7.13.3"/>
    </reaction>
</comment>
<organism evidence="15 16">
    <name type="scientific">Hafnia alvei FB1</name>
    <dbReference type="NCBI Taxonomy" id="1453496"/>
    <lineage>
        <taxon>Bacteria</taxon>
        <taxon>Pseudomonadati</taxon>
        <taxon>Pseudomonadota</taxon>
        <taxon>Gammaproteobacteria</taxon>
        <taxon>Enterobacterales</taxon>
        <taxon>Hafniaceae</taxon>
        <taxon>Hafnia</taxon>
    </lineage>
</organism>
<dbReference type="SUPFAM" id="SSF47384">
    <property type="entry name" value="Homodimeric domain of signal transducing histidine kinase"/>
    <property type="match status" value="1"/>
</dbReference>
<dbReference type="OrthoDB" id="6414457at2"/>
<dbReference type="Gene3D" id="1.20.120.160">
    <property type="entry name" value="HPT domain"/>
    <property type="match status" value="1"/>
</dbReference>
<keyword evidence="3 11" id="KW-0597">Phosphoprotein</keyword>
<feature type="transmembrane region" description="Helical" evidence="11">
    <location>
        <begin position="308"/>
        <end position="328"/>
    </location>
</feature>
<evidence type="ECO:0000256" key="1">
    <source>
        <dbReference type="ARBA" id="ARBA00000085"/>
    </source>
</evidence>
<dbReference type="InterPro" id="IPR005467">
    <property type="entry name" value="His_kinase_dom"/>
</dbReference>
<dbReference type="GO" id="GO:0000155">
    <property type="term" value="F:phosphorelay sensor kinase activity"/>
    <property type="evidence" value="ECO:0007669"/>
    <property type="project" value="InterPro"/>
</dbReference>
<dbReference type="Pfam" id="PF02518">
    <property type="entry name" value="HATPase_c"/>
    <property type="match status" value="1"/>
</dbReference>
<keyword evidence="11" id="KW-0547">Nucleotide-binding</keyword>
<dbReference type="AlphaFoldDB" id="A0A097R3Z6"/>
<dbReference type="InterPro" id="IPR036641">
    <property type="entry name" value="HPT_dom_sf"/>
</dbReference>
<dbReference type="GO" id="GO:0016774">
    <property type="term" value="F:phosphotransferase activity, carboxyl group as acceptor"/>
    <property type="evidence" value="ECO:0007669"/>
    <property type="project" value="UniProtKB-UniRule"/>
</dbReference>
<evidence type="ECO:0000313" key="16">
    <source>
        <dbReference type="Proteomes" id="UP000029986"/>
    </source>
</evidence>
<keyword evidence="6 11" id="KW-0418">Kinase</keyword>
<dbReference type="KEGG" id="hav:AT03_14320"/>
<dbReference type="HAMAP" id="MF_00980">
    <property type="entry name" value="RcsD"/>
    <property type="match status" value="1"/>
</dbReference>
<dbReference type="InterPro" id="IPR030861">
    <property type="entry name" value="Ptransferase_RcsD"/>
</dbReference>
<keyword evidence="11" id="KW-1003">Cell membrane</keyword>
<protein>
    <recommendedName>
        <fullName evidence="11">Phosphotransferase RcsD</fullName>
        <ecNumber evidence="11">2.7.2.-</ecNumber>
    </recommendedName>
    <alternativeName>
        <fullName evidence="11">Phosphotransfer intermediate RcsD</fullName>
    </alternativeName>
</protein>
<keyword evidence="11" id="KW-0997">Cell inner membrane</keyword>
<dbReference type="EC" id="2.7.2.-" evidence="11"/>
<comment type="subunit">
    <text evidence="11">Interacts with RcsC and RcsB.</text>
</comment>
<evidence type="ECO:0000256" key="11">
    <source>
        <dbReference type="HAMAP-Rule" id="MF_00980"/>
    </source>
</evidence>
<dbReference type="GO" id="GO:0005886">
    <property type="term" value="C:plasma membrane"/>
    <property type="evidence" value="ECO:0007669"/>
    <property type="project" value="UniProtKB-SubCell"/>
</dbReference>
<dbReference type="EMBL" id="CP009706">
    <property type="protein sequence ID" value="AIU73444.1"/>
    <property type="molecule type" value="Genomic_DNA"/>
</dbReference>
<dbReference type="eggNOG" id="COG0642">
    <property type="taxonomic scope" value="Bacteria"/>
</dbReference>